<name>A0A5B7JMC3_PORTR</name>
<proteinExistence type="predicted"/>
<organism evidence="1 2">
    <name type="scientific">Portunus trituberculatus</name>
    <name type="common">Swimming crab</name>
    <name type="synonym">Neptunus trituberculatus</name>
    <dbReference type="NCBI Taxonomy" id="210409"/>
    <lineage>
        <taxon>Eukaryota</taxon>
        <taxon>Metazoa</taxon>
        <taxon>Ecdysozoa</taxon>
        <taxon>Arthropoda</taxon>
        <taxon>Crustacea</taxon>
        <taxon>Multicrustacea</taxon>
        <taxon>Malacostraca</taxon>
        <taxon>Eumalacostraca</taxon>
        <taxon>Eucarida</taxon>
        <taxon>Decapoda</taxon>
        <taxon>Pleocyemata</taxon>
        <taxon>Brachyura</taxon>
        <taxon>Eubrachyura</taxon>
        <taxon>Portunoidea</taxon>
        <taxon>Portunidae</taxon>
        <taxon>Portuninae</taxon>
        <taxon>Portunus</taxon>
    </lineage>
</organism>
<dbReference type="AlphaFoldDB" id="A0A5B7JMC3"/>
<protein>
    <submittedName>
        <fullName evidence="1">Uncharacterized protein</fullName>
    </submittedName>
</protein>
<gene>
    <name evidence="1" type="ORF">E2C01_089420</name>
</gene>
<accession>A0A5B7JMC3</accession>
<comment type="caution">
    <text evidence="1">The sequence shown here is derived from an EMBL/GenBank/DDBJ whole genome shotgun (WGS) entry which is preliminary data.</text>
</comment>
<dbReference type="EMBL" id="VSRR010097830">
    <property type="protein sequence ID" value="MPC94258.1"/>
    <property type="molecule type" value="Genomic_DNA"/>
</dbReference>
<dbReference type="Proteomes" id="UP000324222">
    <property type="component" value="Unassembled WGS sequence"/>
</dbReference>
<evidence type="ECO:0000313" key="2">
    <source>
        <dbReference type="Proteomes" id="UP000324222"/>
    </source>
</evidence>
<evidence type="ECO:0000313" key="1">
    <source>
        <dbReference type="EMBL" id="MPC94258.1"/>
    </source>
</evidence>
<sequence length="52" mass="5994">MTAHFTEAAFIGAERIVLLRKFTIARAARTQDTRHDRGRKYGKETIEICLTE</sequence>
<reference evidence="1 2" key="1">
    <citation type="submission" date="2019-05" db="EMBL/GenBank/DDBJ databases">
        <title>Another draft genome of Portunus trituberculatus and its Hox gene families provides insights of decapod evolution.</title>
        <authorList>
            <person name="Jeong J.-H."/>
            <person name="Song I."/>
            <person name="Kim S."/>
            <person name="Choi T."/>
            <person name="Kim D."/>
            <person name="Ryu S."/>
            <person name="Kim W."/>
        </authorList>
    </citation>
    <scope>NUCLEOTIDE SEQUENCE [LARGE SCALE GENOMIC DNA]</scope>
    <source>
        <tissue evidence="1">Muscle</tissue>
    </source>
</reference>
<keyword evidence="2" id="KW-1185">Reference proteome</keyword>